<reference evidence="2 3" key="1">
    <citation type="journal article" date="2020" name="Genomics">
        <title>Complete, high-quality genomes from long-read metagenomic sequencing of two wolf lichen thalli reveals enigmatic genome architecture.</title>
        <authorList>
            <person name="McKenzie S.K."/>
            <person name="Walston R.F."/>
            <person name="Allen J.L."/>
        </authorList>
    </citation>
    <scope>NUCLEOTIDE SEQUENCE [LARGE SCALE GENOMIC DNA]</scope>
    <source>
        <strain evidence="2">WasteWater1</strain>
    </source>
</reference>
<organism evidence="2 3">
    <name type="scientific">Letharia lupina</name>
    <dbReference type="NCBI Taxonomy" id="560253"/>
    <lineage>
        <taxon>Eukaryota</taxon>
        <taxon>Fungi</taxon>
        <taxon>Dikarya</taxon>
        <taxon>Ascomycota</taxon>
        <taxon>Pezizomycotina</taxon>
        <taxon>Lecanoromycetes</taxon>
        <taxon>OSLEUM clade</taxon>
        <taxon>Lecanoromycetidae</taxon>
        <taxon>Lecanorales</taxon>
        <taxon>Lecanorineae</taxon>
        <taxon>Parmeliaceae</taxon>
        <taxon>Letharia</taxon>
    </lineage>
</organism>
<feature type="compositionally biased region" description="Polar residues" evidence="1">
    <location>
        <begin position="14"/>
        <end position="25"/>
    </location>
</feature>
<dbReference type="RefSeq" id="XP_037156451.1">
    <property type="nucleotide sequence ID" value="XM_037299115.1"/>
</dbReference>
<evidence type="ECO:0000256" key="1">
    <source>
        <dbReference type="SAM" id="MobiDB-lite"/>
    </source>
</evidence>
<protein>
    <submittedName>
        <fullName evidence="2">Uncharacterized protein</fullName>
    </submittedName>
</protein>
<feature type="region of interest" description="Disordered" evidence="1">
    <location>
        <begin position="1"/>
        <end position="26"/>
    </location>
</feature>
<dbReference type="EMBL" id="JACCJB010000004">
    <property type="protein sequence ID" value="KAF6228517.1"/>
    <property type="molecule type" value="Genomic_DNA"/>
</dbReference>
<comment type="caution">
    <text evidence="2">The sequence shown here is derived from an EMBL/GenBank/DDBJ whole genome shotgun (WGS) entry which is preliminary data.</text>
</comment>
<keyword evidence="3" id="KW-1185">Reference proteome</keyword>
<dbReference type="GeneID" id="59336644"/>
<sequence>MPSQPSFDPARFIRSQQITQPNQARPVTDVRRKDVIRVNELAYVAIERTLVSSEEPDFPYVRFRGRSVFDDIE</sequence>
<dbReference type="AlphaFoldDB" id="A0A8H6FH92"/>
<proteinExistence type="predicted"/>
<name>A0A8H6FH92_9LECA</name>
<accession>A0A8H6FH92</accession>
<evidence type="ECO:0000313" key="2">
    <source>
        <dbReference type="EMBL" id="KAF6228517.1"/>
    </source>
</evidence>
<gene>
    <name evidence="2" type="ORF">HO133_008247</name>
</gene>
<dbReference type="Proteomes" id="UP000593566">
    <property type="component" value="Unassembled WGS sequence"/>
</dbReference>
<evidence type="ECO:0000313" key="3">
    <source>
        <dbReference type="Proteomes" id="UP000593566"/>
    </source>
</evidence>